<protein>
    <submittedName>
        <fullName evidence="3">Uncharacterized protein LOC105226962</fullName>
    </submittedName>
</protein>
<dbReference type="Proteomes" id="UP001652620">
    <property type="component" value="Chromosome 2"/>
</dbReference>
<evidence type="ECO:0000313" key="3">
    <source>
        <dbReference type="RefSeq" id="XP_049306196.1"/>
    </source>
</evidence>
<evidence type="ECO:0000256" key="1">
    <source>
        <dbReference type="SAM" id="Phobius"/>
    </source>
</evidence>
<reference evidence="3" key="2">
    <citation type="submission" date="2025-08" db="UniProtKB">
        <authorList>
            <consortium name="RefSeq"/>
        </authorList>
    </citation>
    <scope>IDENTIFICATION</scope>
    <source>
        <tissue evidence="3">Adult</tissue>
    </source>
</reference>
<dbReference type="InterPro" id="IPR020234">
    <property type="entry name" value="Mite_allergen_group-7"/>
</dbReference>
<gene>
    <name evidence="3" type="primary">LOC105226962</name>
</gene>
<keyword evidence="1" id="KW-0472">Membrane</keyword>
<organism evidence="2 3">
    <name type="scientific">Bactrocera dorsalis</name>
    <name type="common">Oriental fruit fly</name>
    <name type="synonym">Dacus dorsalis</name>
    <dbReference type="NCBI Taxonomy" id="27457"/>
    <lineage>
        <taxon>Eukaryota</taxon>
        <taxon>Metazoa</taxon>
        <taxon>Ecdysozoa</taxon>
        <taxon>Arthropoda</taxon>
        <taxon>Hexapoda</taxon>
        <taxon>Insecta</taxon>
        <taxon>Pterygota</taxon>
        <taxon>Neoptera</taxon>
        <taxon>Endopterygota</taxon>
        <taxon>Diptera</taxon>
        <taxon>Brachycera</taxon>
        <taxon>Muscomorpha</taxon>
        <taxon>Tephritoidea</taxon>
        <taxon>Tephritidae</taxon>
        <taxon>Bactrocera</taxon>
        <taxon>Bactrocera</taxon>
    </lineage>
</organism>
<keyword evidence="1" id="KW-0812">Transmembrane</keyword>
<evidence type="ECO:0000313" key="2">
    <source>
        <dbReference type="Proteomes" id="UP001652620"/>
    </source>
</evidence>
<keyword evidence="2" id="KW-1185">Reference proteome</keyword>
<reference evidence="2" key="1">
    <citation type="submission" date="2025-05" db="UniProtKB">
        <authorList>
            <consortium name="RefSeq"/>
        </authorList>
    </citation>
    <scope>NUCLEOTIDE SEQUENCE [LARGE SCALE GENOMIC DNA]</scope>
</reference>
<name>A0ABM3JAF4_BACDO</name>
<dbReference type="Pfam" id="PF16984">
    <property type="entry name" value="Grp7_allergen"/>
    <property type="match status" value="1"/>
</dbReference>
<keyword evidence="1" id="KW-1133">Transmembrane helix</keyword>
<sequence>MYANKYLVWVVLHEIIFFIYPTVAVERQIRQSHINSSKLSLELSQSNEEDEVKVNPQWTNINAEVDVVIPMILNHLHNIKIEHLNLPDITETISLTFILVAYKTRLILSNGIVYNVEGIERYGDAKMTYKEKRFHIRFDLKINKLQFEYNFLLQVMPIDGYGKVIGNLEDTIIHSEIAIDVTNISLALHDFRILDYRKIHVQLDQIQIIRELSGLILSPITNLFKERIRTSISDGLKKEMEFIFNDFNEGDPLQLRMFAKQLLAGLIS</sequence>
<feature type="transmembrane region" description="Helical" evidence="1">
    <location>
        <begin position="6"/>
        <end position="25"/>
    </location>
</feature>
<accession>A0ABM3JAF4</accession>
<dbReference type="RefSeq" id="XP_049306196.1">
    <property type="nucleotide sequence ID" value="XM_049450239.1"/>
</dbReference>
<dbReference type="Gene3D" id="3.15.10.50">
    <property type="match status" value="1"/>
</dbReference>
<proteinExistence type="predicted"/>
<dbReference type="GeneID" id="105226962"/>
<dbReference type="InterPro" id="IPR038602">
    <property type="entry name" value="Mite_allergen_7_sf"/>
</dbReference>